<organism evidence="2 3">
    <name type="scientific">Caldovatus sediminis</name>
    <dbReference type="NCBI Taxonomy" id="2041189"/>
    <lineage>
        <taxon>Bacteria</taxon>
        <taxon>Pseudomonadati</taxon>
        <taxon>Pseudomonadota</taxon>
        <taxon>Alphaproteobacteria</taxon>
        <taxon>Acetobacterales</taxon>
        <taxon>Roseomonadaceae</taxon>
        <taxon>Caldovatus</taxon>
    </lineage>
</organism>
<name>A0A8J2ZCP1_9PROT</name>
<feature type="compositionally biased region" description="Low complexity" evidence="1">
    <location>
        <begin position="26"/>
        <end position="38"/>
    </location>
</feature>
<keyword evidence="3" id="KW-1185">Reference proteome</keyword>
<dbReference type="Proteomes" id="UP000597507">
    <property type="component" value="Unassembled WGS sequence"/>
</dbReference>
<evidence type="ECO:0000313" key="3">
    <source>
        <dbReference type="Proteomes" id="UP000597507"/>
    </source>
</evidence>
<dbReference type="EMBL" id="BMKS01000006">
    <property type="protein sequence ID" value="GGG35891.1"/>
    <property type="molecule type" value="Genomic_DNA"/>
</dbReference>
<gene>
    <name evidence="2" type="ORF">GCM10010964_24730</name>
</gene>
<proteinExistence type="predicted"/>
<feature type="compositionally biased region" description="Basic residues" evidence="1">
    <location>
        <begin position="9"/>
        <end position="25"/>
    </location>
</feature>
<feature type="compositionally biased region" description="Low complexity" evidence="1">
    <location>
        <begin position="74"/>
        <end position="86"/>
    </location>
</feature>
<sequence length="112" mass="11958">MLGAMRIAWPRRRVASSPIRSRRRPGAGQRRAGGASTRPSSLGLMILRMISLNSLAAFTAEVTRNAGLQPWRGAAPAVPAPASAAPQRVLHEVPPHPPAHPLPRGSLLDLRI</sequence>
<feature type="region of interest" description="Disordered" evidence="1">
    <location>
        <begin position="9"/>
        <end position="39"/>
    </location>
</feature>
<evidence type="ECO:0000256" key="1">
    <source>
        <dbReference type="SAM" id="MobiDB-lite"/>
    </source>
</evidence>
<feature type="region of interest" description="Disordered" evidence="1">
    <location>
        <begin position="73"/>
        <end position="107"/>
    </location>
</feature>
<dbReference type="AlphaFoldDB" id="A0A8J2ZCP1"/>
<protein>
    <submittedName>
        <fullName evidence="2">Uncharacterized protein</fullName>
    </submittedName>
</protein>
<comment type="caution">
    <text evidence="2">The sequence shown here is derived from an EMBL/GenBank/DDBJ whole genome shotgun (WGS) entry which is preliminary data.</text>
</comment>
<reference evidence="2 3" key="1">
    <citation type="journal article" date="2014" name="Int. J. Syst. Evol. Microbiol.">
        <title>Complete genome sequence of Corynebacterium casei LMG S-19264T (=DSM 44701T), isolated from a smear-ripened cheese.</title>
        <authorList>
            <consortium name="US DOE Joint Genome Institute (JGI-PGF)"/>
            <person name="Walter F."/>
            <person name="Albersmeier A."/>
            <person name="Kalinowski J."/>
            <person name="Ruckert C."/>
        </authorList>
    </citation>
    <scope>NUCLEOTIDE SEQUENCE [LARGE SCALE GENOMIC DNA]</scope>
    <source>
        <strain evidence="2 3">CGMCC 1.16330</strain>
    </source>
</reference>
<evidence type="ECO:0000313" key="2">
    <source>
        <dbReference type="EMBL" id="GGG35891.1"/>
    </source>
</evidence>
<accession>A0A8J2ZCP1</accession>